<keyword evidence="3" id="KW-1185">Reference proteome</keyword>
<dbReference type="AlphaFoldDB" id="A0A4S8M2N4"/>
<sequence>MPELPAHASENTANSHDRVAPVYYHCLAESLPKELIILIISHIRSKSDLRSCSTVCRSWSFPAQSRLYSTLAVDDLYEFKTQIKQFQSLPHICRAVKRIHSDYEPESRNLAKKLFRKLPNVKEAITEYWDPRSVRILRRLKNLKSLSLFRVLDGDMAHVTLGIGKMERLKSLDISVDDISHISWTPSLLPKQALESPLKLRALGVMICTYKWPDENTAGSTRHVLDWLCSPVFDHSEVQTLSLVWKSTWSWGAVLGGVEAERLVKFFNALNPQLENLVLGVPGDTSRGPLDTNIFLDTFYGKLLFLVMYRERTILRAVR</sequence>
<evidence type="ECO:0000313" key="3">
    <source>
        <dbReference type="Proteomes" id="UP000297245"/>
    </source>
</evidence>
<accession>A0A4S8M2N4</accession>
<dbReference type="Gene3D" id="1.20.1280.50">
    <property type="match status" value="1"/>
</dbReference>
<gene>
    <name evidence="2" type="ORF">K435DRAFT_859023</name>
</gene>
<dbReference type="SUPFAM" id="SSF81383">
    <property type="entry name" value="F-box domain"/>
    <property type="match status" value="1"/>
</dbReference>
<dbReference type="Pfam" id="PF12937">
    <property type="entry name" value="F-box-like"/>
    <property type="match status" value="1"/>
</dbReference>
<evidence type="ECO:0000313" key="2">
    <source>
        <dbReference type="EMBL" id="THU95933.1"/>
    </source>
</evidence>
<organism evidence="2 3">
    <name type="scientific">Dendrothele bispora (strain CBS 962.96)</name>
    <dbReference type="NCBI Taxonomy" id="1314807"/>
    <lineage>
        <taxon>Eukaryota</taxon>
        <taxon>Fungi</taxon>
        <taxon>Dikarya</taxon>
        <taxon>Basidiomycota</taxon>
        <taxon>Agaricomycotina</taxon>
        <taxon>Agaricomycetes</taxon>
        <taxon>Agaricomycetidae</taxon>
        <taxon>Agaricales</taxon>
        <taxon>Agaricales incertae sedis</taxon>
        <taxon>Dendrothele</taxon>
    </lineage>
</organism>
<feature type="domain" description="F-box" evidence="1">
    <location>
        <begin position="29"/>
        <end position="70"/>
    </location>
</feature>
<reference evidence="2 3" key="1">
    <citation type="journal article" date="2019" name="Nat. Ecol. Evol.">
        <title>Megaphylogeny resolves global patterns of mushroom evolution.</title>
        <authorList>
            <person name="Varga T."/>
            <person name="Krizsan K."/>
            <person name="Foldi C."/>
            <person name="Dima B."/>
            <person name="Sanchez-Garcia M."/>
            <person name="Sanchez-Ramirez S."/>
            <person name="Szollosi G.J."/>
            <person name="Szarkandi J.G."/>
            <person name="Papp V."/>
            <person name="Albert L."/>
            <person name="Andreopoulos W."/>
            <person name="Angelini C."/>
            <person name="Antonin V."/>
            <person name="Barry K.W."/>
            <person name="Bougher N.L."/>
            <person name="Buchanan P."/>
            <person name="Buyck B."/>
            <person name="Bense V."/>
            <person name="Catcheside P."/>
            <person name="Chovatia M."/>
            <person name="Cooper J."/>
            <person name="Damon W."/>
            <person name="Desjardin D."/>
            <person name="Finy P."/>
            <person name="Geml J."/>
            <person name="Haridas S."/>
            <person name="Hughes K."/>
            <person name="Justo A."/>
            <person name="Karasinski D."/>
            <person name="Kautmanova I."/>
            <person name="Kiss B."/>
            <person name="Kocsube S."/>
            <person name="Kotiranta H."/>
            <person name="LaButti K.M."/>
            <person name="Lechner B.E."/>
            <person name="Liimatainen K."/>
            <person name="Lipzen A."/>
            <person name="Lukacs Z."/>
            <person name="Mihaltcheva S."/>
            <person name="Morgado L.N."/>
            <person name="Niskanen T."/>
            <person name="Noordeloos M.E."/>
            <person name="Ohm R.A."/>
            <person name="Ortiz-Santana B."/>
            <person name="Ovrebo C."/>
            <person name="Racz N."/>
            <person name="Riley R."/>
            <person name="Savchenko A."/>
            <person name="Shiryaev A."/>
            <person name="Soop K."/>
            <person name="Spirin V."/>
            <person name="Szebenyi C."/>
            <person name="Tomsovsky M."/>
            <person name="Tulloss R.E."/>
            <person name="Uehling J."/>
            <person name="Grigoriev I.V."/>
            <person name="Vagvolgyi C."/>
            <person name="Papp T."/>
            <person name="Martin F.M."/>
            <person name="Miettinen O."/>
            <person name="Hibbett D.S."/>
            <person name="Nagy L.G."/>
        </authorList>
    </citation>
    <scope>NUCLEOTIDE SEQUENCE [LARGE SCALE GENOMIC DNA]</scope>
    <source>
        <strain evidence="2 3">CBS 962.96</strain>
    </source>
</reference>
<protein>
    <recommendedName>
        <fullName evidence="1">F-box domain-containing protein</fullName>
    </recommendedName>
</protein>
<dbReference type="EMBL" id="ML179188">
    <property type="protein sequence ID" value="THU95933.1"/>
    <property type="molecule type" value="Genomic_DNA"/>
</dbReference>
<dbReference type="Proteomes" id="UP000297245">
    <property type="component" value="Unassembled WGS sequence"/>
</dbReference>
<dbReference type="OrthoDB" id="2789810at2759"/>
<dbReference type="InterPro" id="IPR036047">
    <property type="entry name" value="F-box-like_dom_sf"/>
</dbReference>
<name>A0A4S8M2N4_DENBC</name>
<dbReference type="InterPro" id="IPR001810">
    <property type="entry name" value="F-box_dom"/>
</dbReference>
<evidence type="ECO:0000259" key="1">
    <source>
        <dbReference type="Pfam" id="PF12937"/>
    </source>
</evidence>
<proteinExistence type="predicted"/>